<proteinExistence type="predicted"/>
<dbReference type="PANTHER" id="PTHR40036">
    <property type="entry name" value="MACROCIN O-METHYLTRANSFERASE"/>
    <property type="match status" value="1"/>
</dbReference>
<dbReference type="Gene3D" id="3.40.50.150">
    <property type="entry name" value="Vaccinia Virus protein VP39"/>
    <property type="match status" value="1"/>
</dbReference>
<organism evidence="1 2">
    <name type="scientific">Fadolivirus FV1/VV64</name>
    <dbReference type="NCBI Taxonomy" id="3070911"/>
    <lineage>
        <taxon>Viruses</taxon>
        <taxon>Varidnaviria</taxon>
        <taxon>Bamfordvirae</taxon>
        <taxon>Nucleocytoviricota</taxon>
        <taxon>Megaviricetes</taxon>
        <taxon>Imitervirales</taxon>
        <taxon>Mimiviridae</taxon>
        <taxon>Klosneuvirinae</taxon>
        <taxon>Fadolivirus</taxon>
        <taxon>Fadolivirus algeromassiliense</taxon>
    </lineage>
</organism>
<keyword evidence="2" id="KW-1185">Reference proteome</keyword>
<accession>A0A7D3UV19</accession>
<dbReference type="PANTHER" id="PTHR40036:SF1">
    <property type="entry name" value="MACROCIN O-METHYLTRANSFERASE"/>
    <property type="match status" value="1"/>
</dbReference>
<evidence type="ECO:0000313" key="2">
    <source>
        <dbReference type="Proteomes" id="UP001162001"/>
    </source>
</evidence>
<sequence length="332" mass="38653">MTDLQFYGRYDYNVLLDIMKKIHLNSIINGNHIVVIEDFVTKKSIVDIFQLQNHIHKVISFNELINNKQNYINNVIIPFCVFDDSYYHICKFCTDNNIKFYGFALVQDGLLKFKNIHYYNAVAKTYSLHKKYNTTHYDERDFYNIMQALDNTRNLEGVYIECGVMTGTSGLAALSFLEHINLQRKCYFIDTYEGFNYPNSDKSIDIRWDKTHFVEIGIENKIKQMYSSNFKGLNFEIIKSDVMAHGLFNQFDKIACLNLDVDCYEPTLHVLLNVWHKIPIGGIIICEDPGHTPCLAGAFTAMNKFLYDMGFIKNFVPVKLESASYFLIKIKN</sequence>
<name>A0A7D3UV19_9VIRU</name>
<evidence type="ECO:0000313" key="1">
    <source>
        <dbReference type="EMBL" id="QKF94591.1"/>
    </source>
</evidence>
<dbReference type="InterPro" id="IPR008884">
    <property type="entry name" value="TylF_MeTrfase"/>
</dbReference>
<dbReference type="Proteomes" id="UP001162001">
    <property type="component" value="Segment"/>
</dbReference>
<gene>
    <name evidence="1" type="ORF">Fadolivirus_1_1133</name>
</gene>
<reference evidence="1 2" key="1">
    <citation type="submission" date="2020-04" db="EMBL/GenBank/DDBJ databases">
        <title>Advantages and limits of metagenomic assembly and binning of a giant virus.</title>
        <authorList>
            <person name="Schulz F."/>
            <person name="Andreani J."/>
            <person name="Francis R."/>
            <person name="Boudjemaa H."/>
            <person name="Bou Khalil J.Y."/>
            <person name="Lee J."/>
            <person name="La Scola B."/>
            <person name="Woyke T."/>
        </authorList>
    </citation>
    <scope>NUCLEOTIDE SEQUENCE [LARGE SCALE GENOMIC DNA]</scope>
    <source>
        <strain evidence="1 2">FV1/VV64</strain>
    </source>
</reference>
<dbReference type="InterPro" id="IPR029063">
    <property type="entry name" value="SAM-dependent_MTases_sf"/>
</dbReference>
<dbReference type="EMBL" id="MT418680">
    <property type="protein sequence ID" value="QKF94591.1"/>
    <property type="molecule type" value="Genomic_DNA"/>
</dbReference>
<dbReference type="Pfam" id="PF05711">
    <property type="entry name" value="TylF"/>
    <property type="match status" value="1"/>
</dbReference>
<protein>
    <submittedName>
        <fullName evidence="1">Macrocin-O-methyltransferase</fullName>
    </submittedName>
</protein>